<proteinExistence type="predicted"/>
<feature type="region of interest" description="Disordered" evidence="1">
    <location>
        <begin position="900"/>
        <end position="969"/>
    </location>
</feature>
<dbReference type="EMBL" id="BQXS01011771">
    <property type="protein sequence ID" value="GKT16575.1"/>
    <property type="molecule type" value="Genomic_DNA"/>
</dbReference>
<feature type="compositionally biased region" description="Polar residues" evidence="1">
    <location>
        <begin position="443"/>
        <end position="453"/>
    </location>
</feature>
<feature type="compositionally biased region" description="Basic and acidic residues" evidence="1">
    <location>
        <begin position="239"/>
        <end position="264"/>
    </location>
</feature>
<dbReference type="InterPro" id="IPR035979">
    <property type="entry name" value="RBD_domain_sf"/>
</dbReference>
<feature type="compositionally biased region" description="Polar residues" evidence="1">
    <location>
        <begin position="1"/>
        <end position="21"/>
    </location>
</feature>
<dbReference type="InterPro" id="IPR012677">
    <property type="entry name" value="Nucleotide-bd_a/b_plait_sf"/>
</dbReference>
<feature type="compositionally biased region" description="Polar residues" evidence="1">
    <location>
        <begin position="908"/>
        <end position="923"/>
    </location>
</feature>
<feature type="compositionally biased region" description="Basic and acidic residues" evidence="1">
    <location>
        <begin position="131"/>
        <end position="149"/>
    </location>
</feature>
<evidence type="ECO:0008006" key="4">
    <source>
        <dbReference type="Google" id="ProtNLM"/>
    </source>
</evidence>
<feature type="compositionally biased region" description="Polar residues" evidence="1">
    <location>
        <begin position="47"/>
        <end position="60"/>
    </location>
</feature>
<feature type="region of interest" description="Disordered" evidence="1">
    <location>
        <begin position="619"/>
        <end position="707"/>
    </location>
</feature>
<feature type="region of interest" description="Disordered" evidence="1">
    <location>
        <begin position="1011"/>
        <end position="1047"/>
    </location>
</feature>
<gene>
    <name evidence="2" type="ORF">ADUPG1_010943</name>
</gene>
<feature type="region of interest" description="Disordered" evidence="1">
    <location>
        <begin position="433"/>
        <end position="585"/>
    </location>
</feature>
<dbReference type="CDD" id="cd00590">
    <property type="entry name" value="RRM_SF"/>
    <property type="match status" value="1"/>
</dbReference>
<feature type="compositionally biased region" description="Basic residues" evidence="1">
    <location>
        <begin position="150"/>
        <end position="160"/>
    </location>
</feature>
<reference evidence="2" key="1">
    <citation type="submission" date="2022-03" db="EMBL/GenBank/DDBJ databases">
        <title>Draft genome sequence of Aduncisulcus paluster, a free-living microaerophilic Fornicata.</title>
        <authorList>
            <person name="Yuyama I."/>
            <person name="Kume K."/>
            <person name="Tamura T."/>
            <person name="Inagaki Y."/>
            <person name="Hashimoto T."/>
        </authorList>
    </citation>
    <scope>NUCLEOTIDE SEQUENCE</scope>
    <source>
        <strain evidence="2">NY0171</strain>
    </source>
</reference>
<feature type="non-terminal residue" evidence="2">
    <location>
        <position position="1"/>
    </location>
</feature>
<feature type="region of interest" description="Disordered" evidence="1">
    <location>
        <begin position="196"/>
        <end position="309"/>
    </location>
</feature>
<feature type="compositionally biased region" description="Low complexity" evidence="1">
    <location>
        <begin position="640"/>
        <end position="658"/>
    </location>
</feature>
<accession>A0ABQ5JTH6</accession>
<evidence type="ECO:0000256" key="1">
    <source>
        <dbReference type="SAM" id="MobiDB-lite"/>
    </source>
</evidence>
<feature type="compositionally biased region" description="Basic and acidic residues" evidence="1">
    <location>
        <begin position="208"/>
        <end position="217"/>
    </location>
</feature>
<feature type="compositionally biased region" description="Low complexity" evidence="1">
    <location>
        <begin position="928"/>
        <end position="954"/>
    </location>
</feature>
<feature type="compositionally biased region" description="Basic and acidic residues" evidence="1">
    <location>
        <begin position="455"/>
        <end position="470"/>
    </location>
</feature>
<feature type="compositionally biased region" description="Polar residues" evidence="1">
    <location>
        <begin position="499"/>
        <end position="537"/>
    </location>
</feature>
<protein>
    <recommendedName>
        <fullName evidence="4">RRM domain-containing protein</fullName>
    </recommendedName>
</protein>
<organism evidence="2 3">
    <name type="scientific">Aduncisulcus paluster</name>
    <dbReference type="NCBI Taxonomy" id="2918883"/>
    <lineage>
        <taxon>Eukaryota</taxon>
        <taxon>Metamonada</taxon>
        <taxon>Carpediemonas-like organisms</taxon>
        <taxon>Aduncisulcus</taxon>
    </lineage>
</organism>
<evidence type="ECO:0000313" key="2">
    <source>
        <dbReference type="EMBL" id="GKT16575.1"/>
    </source>
</evidence>
<feature type="compositionally biased region" description="Low complexity" evidence="1">
    <location>
        <begin position="265"/>
        <end position="275"/>
    </location>
</feature>
<dbReference type="Gene3D" id="3.30.70.330">
    <property type="match status" value="1"/>
</dbReference>
<sequence length="1134" mass="125195">GPHQAHTSKASAGPSSKQSFNIGKKGSSFEEGAEDVDRDFGDEPDGSCQSIRECSDTPSPESLIASPLASEGADGTISHSEPSVVHSGEDPSLSTPIIPSEQPYSSEYAHSHHYKSEGNTEKLLVREEYARSNTADHHHHSERERDVTRSHQHSSTKQYHHSYSAHDLRPGQYREIDHKHDSSPDAKFDRSKEALHTTHTQMSHRGHHDMPHGEGYHSARGPRKRPSIQQSSPYPQKTGEYRKSSARGHVDHGHSDRGHSDRGGRNNSSGGSMHSSSHRDISISRQKSTGSSAIPRGESTHSILSLSQHHSSIDEQDSCSVYVRSIPSSISPGDLMTICDKYGSVTSVYIHGIGRLSRDGEGITQFSPISPFVATTSPSSYAIVTFASDKSVSRCIDGMSYIKDKEGKRHDIIVRPYIRRRTSSSYLRNMSQSDIKSYHKQHQSQTSQKNINIKGTKDLRYSEESKHSPTQDHSGSHTHAYPQHSHPDSHQRHRKTSWHSEGTSATSSHSGVPTFQHPQSSESYQTYSGYSVSQQPSHPIPGTQYHPSIHSYPVVPSSSSASSSSSSSSSVSSMSTSGQYHQFSSTNPSVVYSHMSQRQHVPYQPSPYHQHQAYDPVSMQRSFPSIPGVQLGDHSHAIPGQYHPSQTQTQQHQYPQQGHGTGFVVSSDVHHTSEKYVSDTGSSKQPQTRGNPSHKWHPRSEGTTSRDFSNIMSKYNSADGSIVLIPYKARKPSARTEEWIPLDALDKLCSKYGAIRNIRQGKNRVFVNFMHRKNGLNCIAALKEMETVCGVKVRVNMCRIYENELQPRKHSAPCGPQQHQLRKEHVSIPDPGTVDSQKSSVPPSGTIMVINTDPKGQYAAQSDSKSFREPSSVGMSEGKSSINEDAVEIEQEYEKYDPIPIQGEGRHASTSQQFSESQPSIPQQLRGLSISPSSSPHNSISSSHSHVSNPLLPSFVTSPTQPQSIPLSCSTSPSLVPLPLSSPFYAIDKDKGHVSSLSCDDESNGRMCTEYQENKNGTHGNHTHYSGSSHDHGDTSSIPPLEENTTSPVDREVIISGGSKQNLVATVKIPFDFSPSPPGLSLLDFVISTLRRLDICQGEEERIGLLLLKEESRAWRYYDDKFVVNLAQQFLDRK</sequence>
<feature type="region of interest" description="Disordered" evidence="1">
    <location>
        <begin position="1"/>
        <end position="119"/>
    </location>
</feature>
<dbReference type="Proteomes" id="UP001057375">
    <property type="component" value="Unassembled WGS sequence"/>
</dbReference>
<evidence type="ECO:0000313" key="3">
    <source>
        <dbReference type="Proteomes" id="UP001057375"/>
    </source>
</evidence>
<name>A0ABQ5JTH6_9EUKA</name>
<feature type="compositionally biased region" description="Polar residues" evidence="1">
    <location>
        <begin position="834"/>
        <end position="843"/>
    </location>
</feature>
<feature type="compositionally biased region" description="Polar residues" evidence="1">
    <location>
        <begin position="955"/>
        <end position="965"/>
    </location>
</feature>
<feature type="compositionally biased region" description="Basic and acidic residues" evidence="1">
    <location>
        <begin position="668"/>
        <end position="677"/>
    </location>
</feature>
<feature type="compositionally biased region" description="Polar residues" evidence="1">
    <location>
        <begin position="679"/>
        <end position="691"/>
    </location>
</feature>
<feature type="compositionally biased region" description="Low complexity" evidence="1">
    <location>
        <begin position="547"/>
        <end position="577"/>
    </location>
</feature>
<feature type="region of interest" description="Disordered" evidence="1">
    <location>
        <begin position="131"/>
        <end position="166"/>
    </location>
</feature>
<feature type="compositionally biased region" description="Polar residues" evidence="1">
    <location>
        <begin position="92"/>
        <end position="105"/>
    </location>
</feature>
<feature type="compositionally biased region" description="Acidic residues" evidence="1">
    <location>
        <begin position="31"/>
        <end position="45"/>
    </location>
</feature>
<dbReference type="SUPFAM" id="SSF54928">
    <property type="entry name" value="RNA-binding domain, RBD"/>
    <property type="match status" value="1"/>
</dbReference>
<feature type="region of interest" description="Disordered" evidence="1">
    <location>
        <begin position="808"/>
        <end position="883"/>
    </location>
</feature>
<feature type="compositionally biased region" description="Low complexity" evidence="1">
    <location>
        <begin position="300"/>
        <end position="309"/>
    </location>
</feature>
<keyword evidence="3" id="KW-1185">Reference proteome</keyword>
<comment type="caution">
    <text evidence="2">The sequence shown here is derived from an EMBL/GenBank/DDBJ whole genome shotgun (WGS) entry which is preliminary data.</text>
</comment>